<accession>A0ABQ5Y843</accession>
<sequence length="41" mass="5078">MEKHDWDNYSRQLDPEHDAYWQSRGGEERPDDWQEQLEDGE</sequence>
<feature type="region of interest" description="Disordered" evidence="1">
    <location>
        <begin position="1"/>
        <end position="41"/>
    </location>
</feature>
<keyword evidence="3" id="KW-1185">Reference proteome</keyword>
<gene>
    <name evidence="2" type="ORF">GCM10007906_47790</name>
</gene>
<proteinExistence type="predicted"/>
<evidence type="ECO:0000313" key="2">
    <source>
        <dbReference type="EMBL" id="GLR07191.1"/>
    </source>
</evidence>
<organism evidence="2 3">
    <name type="scientific">Vibrio hyugaensis</name>
    <dbReference type="NCBI Taxonomy" id="1534743"/>
    <lineage>
        <taxon>Bacteria</taxon>
        <taxon>Pseudomonadati</taxon>
        <taxon>Pseudomonadota</taxon>
        <taxon>Gammaproteobacteria</taxon>
        <taxon>Vibrionales</taxon>
        <taxon>Vibrionaceae</taxon>
        <taxon>Vibrio</taxon>
    </lineage>
</organism>
<feature type="compositionally biased region" description="Basic and acidic residues" evidence="1">
    <location>
        <begin position="1"/>
        <end position="32"/>
    </location>
</feature>
<dbReference type="RefSeq" id="WP_269419989.1">
    <property type="nucleotide sequence ID" value="NZ_BBLD01000026.1"/>
</dbReference>
<comment type="caution">
    <text evidence="2">The sequence shown here is derived from an EMBL/GenBank/DDBJ whole genome shotgun (WGS) entry which is preliminary data.</text>
</comment>
<evidence type="ECO:0000256" key="1">
    <source>
        <dbReference type="SAM" id="MobiDB-lite"/>
    </source>
</evidence>
<dbReference type="Proteomes" id="UP001156669">
    <property type="component" value="Unassembled WGS sequence"/>
</dbReference>
<reference evidence="3" key="1">
    <citation type="journal article" date="2019" name="Int. J. Syst. Evol. Microbiol.">
        <title>The Global Catalogue of Microorganisms (GCM) 10K type strain sequencing project: providing services to taxonomists for standard genome sequencing and annotation.</title>
        <authorList>
            <consortium name="The Broad Institute Genomics Platform"/>
            <consortium name="The Broad Institute Genome Sequencing Center for Infectious Disease"/>
            <person name="Wu L."/>
            <person name="Ma J."/>
        </authorList>
    </citation>
    <scope>NUCLEOTIDE SEQUENCE [LARGE SCALE GENOMIC DNA]</scope>
    <source>
        <strain evidence="3">NBRC 110633</strain>
    </source>
</reference>
<name>A0ABQ5Y843_9VIBR</name>
<dbReference type="EMBL" id="BSOE01000059">
    <property type="protein sequence ID" value="GLR07191.1"/>
    <property type="molecule type" value="Genomic_DNA"/>
</dbReference>
<evidence type="ECO:0000313" key="3">
    <source>
        <dbReference type="Proteomes" id="UP001156669"/>
    </source>
</evidence>
<protein>
    <submittedName>
        <fullName evidence="2">Uncharacterized protein</fullName>
    </submittedName>
</protein>